<organism evidence="2 3">
    <name type="scientific">Lactiplantibacillus brownii</name>
    <dbReference type="NCBI Taxonomy" id="3069269"/>
    <lineage>
        <taxon>Bacteria</taxon>
        <taxon>Bacillati</taxon>
        <taxon>Bacillota</taxon>
        <taxon>Bacilli</taxon>
        <taxon>Lactobacillales</taxon>
        <taxon>Lactobacillaceae</taxon>
        <taxon>Lactiplantibacillus</taxon>
    </lineage>
</organism>
<gene>
    <name evidence="2" type="ORF">RA086_03835</name>
</gene>
<reference evidence="2 3" key="1">
    <citation type="journal article" date="2023" name="Int. J. Syst. Evol. Microbiol.">
        <title>Lactiplantibacillus brownii sp. nov., a novel psychrotolerant species isolated from sauerkraut.</title>
        <authorList>
            <person name="Heng Y.C."/>
            <person name="Silvaraju S."/>
            <person name="Lee J.K.Y."/>
            <person name="Kittelmann S."/>
        </authorList>
    </citation>
    <scope>NUCLEOTIDE SEQUENCE [LARGE SCALE GENOMIC DNA]</scope>
    <source>
        <strain evidence="2 3">WILCCON 0030</strain>
    </source>
</reference>
<evidence type="ECO:0008006" key="4">
    <source>
        <dbReference type="Google" id="ProtNLM"/>
    </source>
</evidence>
<sequence>MPISNPNRFIEGLNLTTLGILIVILVAVRVYNQRHHLTSRLDYFFAHLAGYVKWAQQAQQVQPAILKIHLSYQRWLGHGFWQLVLLLGLNFGLALSLHAPLNGWFWWSALALCLGLQTAVDQLIKAKLARQMKGELATYLILMAAQFS</sequence>
<proteinExistence type="predicted"/>
<name>A0ABU1A755_9LACO</name>
<feature type="transmembrane region" description="Helical" evidence="1">
    <location>
        <begin position="12"/>
        <end position="31"/>
    </location>
</feature>
<feature type="transmembrane region" description="Helical" evidence="1">
    <location>
        <begin position="104"/>
        <end position="124"/>
    </location>
</feature>
<evidence type="ECO:0000256" key="1">
    <source>
        <dbReference type="SAM" id="Phobius"/>
    </source>
</evidence>
<keyword evidence="1" id="KW-0472">Membrane</keyword>
<evidence type="ECO:0000313" key="3">
    <source>
        <dbReference type="Proteomes" id="UP001227831"/>
    </source>
</evidence>
<feature type="transmembrane region" description="Helical" evidence="1">
    <location>
        <begin position="75"/>
        <end position="98"/>
    </location>
</feature>
<keyword evidence="1" id="KW-1133">Transmembrane helix</keyword>
<accession>A0ABU1A755</accession>
<protein>
    <recommendedName>
        <fullName evidence="4">Integral membrane protein</fullName>
    </recommendedName>
</protein>
<keyword evidence="3" id="KW-1185">Reference proteome</keyword>
<keyword evidence="1" id="KW-0812">Transmembrane</keyword>
<dbReference type="Proteomes" id="UP001227831">
    <property type="component" value="Unassembled WGS sequence"/>
</dbReference>
<comment type="caution">
    <text evidence="2">The sequence shown here is derived from an EMBL/GenBank/DDBJ whole genome shotgun (WGS) entry which is preliminary data.</text>
</comment>
<evidence type="ECO:0000313" key="2">
    <source>
        <dbReference type="EMBL" id="MDQ7936777.1"/>
    </source>
</evidence>
<dbReference type="EMBL" id="JAVCWF010000001">
    <property type="protein sequence ID" value="MDQ7936777.1"/>
    <property type="molecule type" value="Genomic_DNA"/>
</dbReference>
<dbReference type="RefSeq" id="WP_308702586.1">
    <property type="nucleotide sequence ID" value="NZ_AP027463.1"/>
</dbReference>